<evidence type="ECO:0000313" key="3">
    <source>
        <dbReference type="Proteomes" id="UP000094578"/>
    </source>
</evidence>
<accession>A0A1E3KZI5</accession>
<keyword evidence="3" id="KW-1185">Reference proteome</keyword>
<comment type="caution">
    <text evidence="2">The sequence shown here is derived from an EMBL/GenBank/DDBJ whole genome shotgun (WGS) entry which is preliminary data.</text>
</comment>
<dbReference type="AlphaFoldDB" id="A0A1E3KZI5"/>
<keyword evidence="1" id="KW-0812">Transmembrane</keyword>
<dbReference type="STRING" id="1886670.PTI45_03589"/>
<evidence type="ECO:0008006" key="4">
    <source>
        <dbReference type="Google" id="ProtNLM"/>
    </source>
</evidence>
<name>A0A1E3KZI5_9BACL</name>
<dbReference type="PATRIC" id="fig|1886670.3.peg.3617"/>
<dbReference type="Proteomes" id="UP000094578">
    <property type="component" value="Unassembled WGS sequence"/>
</dbReference>
<organism evidence="2 3">
    <name type="scientific">Paenibacillus nuruki</name>
    <dbReference type="NCBI Taxonomy" id="1886670"/>
    <lineage>
        <taxon>Bacteria</taxon>
        <taxon>Bacillati</taxon>
        <taxon>Bacillota</taxon>
        <taxon>Bacilli</taxon>
        <taxon>Bacillales</taxon>
        <taxon>Paenibacillaceae</taxon>
        <taxon>Paenibacillus</taxon>
    </lineage>
</organism>
<proteinExistence type="predicted"/>
<evidence type="ECO:0000313" key="2">
    <source>
        <dbReference type="EMBL" id="ODP26864.1"/>
    </source>
</evidence>
<dbReference type="EMBL" id="MDER01000070">
    <property type="protein sequence ID" value="ODP26864.1"/>
    <property type="molecule type" value="Genomic_DNA"/>
</dbReference>
<reference evidence="2 3" key="1">
    <citation type="submission" date="2016-08" db="EMBL/GenBank/DDBJ databases">
        <title>Genome sequencing of Paenibacillus sp. TI45-13ar, isolated from Korean traditional nuruk.</title>
        <authorList>
            <person name="Kim S.-J."/>
        </authorList>
    </citation>
    <scope>NUCLEOTIDE SEQUENCE [LARGE SCALE GENOMIC DNA]</scope>
    <source>
        <strain evidence="2 3">TI45-13ar</strain>
    </source>
</reference>
<feature type="transmembrane region" description="Helical" evidence="1">
    <location>
        <begin position="41"/>
        <end position="62"/>
    </location>
</feature>
<protein>
    <recommendedName>
        <fullName evidence="4">Cell division protein FtsL</fullName>
    </recommendedName>
</protein>
<evidence type="ECO:0000256" key="1">
    <source>
        <dbReference type="SAM" id="Phobius"/>
    </source>
</evidence>
<sequence length="138" mass="15528">MAYTRGNLAVKEQSAEKAARRYRETTKVVVRRSALPTKEKLLYLMTIIFCATVASVIVFQYAHIYEVNKNIQSMDSETASIEKQTTQNEIRKYSLQDQIVERATALGYIEPTDTAPIQVSRVKGTEATTSTTDETQGK</sequence>
<dbReference type="RefSeq" id="WP_069328947.1">
    <property type="nucleotide sequence ID" value="NZ_MDER01000070.1"/>
</dbReference>
<keyword evidence="1" id="KW-0472">Membrane</keyword>
<gene>
    <name evidence="2" type="ORF">PTI45_03589</name>
</gene>
<keyword evidence="1" id="KW-1133">Transmembrane helix</keyword>